<dbReference type="EMBL" id="JAAOLE020000001">
    <property type="protein sequence ID" value="NVI43067.1"/>
    <property type="molecule type" value="Genomic_DNA"/>
</dbReference>
<feature type="region of interest" description="Disordered" evidence="1">
    <location>
        <begin position="1"/>
        <end position="68"/>
    </location>
</feature>
<proteinExistence type="predicted"/>
<reference evidence="2" key="1">
    <citation type="submission" date="2020-06" db="EMBL/GenBank/DDBJ databases">
        <title>Whole Genome Sequence of Bradyrhizobium sp. Strain 1S1.</title>
        <authorList>
            <person name="Bromfield E.S.P."/>
            <person name="Cloutier S."/>
        </authorList>
    </citation>
    <scope>NUCLEOTIDE SEQUENCE [LARGE SCALE GENOMIC DNA]</scope>
    <source>
        <strain evidence="2">1S1</strain>
    </source>
</reference>
<gene>
    <name evidence="2" type="ORF">HAP48_008430</name>
</gene>
<sequence>MDFNEIGPSNTSPDTNSPLPPTDATGFEQQLNGAQGGAAPHRTASPALPGEPYSPYLDAGHPYSPYLDARHPFSPYLDIAQPYSPGLGWEDDSHAPAALGADPAPERSPHHLSQQTIAQAIEAHPDFDQDLLWQDMDKNPSHAGPSQAGPSEVVPPELSEFRMRDGRLAKDYWVFMGQTATSAQIDMLERSGVLPTQDHPTKVFTLFGVPHTAEWRDEGFIRLTPALDPSLWPADVDEDRPADAGQDPPAG</sequence>
<feature type="compositionally biased region" description="Polar residues" evidence="1">
    <location>
        <begin position="7"/>
        <end position="17"/>
    </location>
</feature>
<dbReference type="AlphaFoldDB" id="A0A973VW62"/>
<feature type="region of interest" description="Disordered" evidence="1">
    <location>
        <begin position="88"/>
        <end position="114"/>
    </location>
</feature>
<protein>
    <submittedName>
        <fullName evidence="2">Uncharacterized protein</fullName>
    </submittedName>
</protein>
<evidence type="ECO:0000313" key="2">
    <source>
        <dbReference type="EMBL" id="NVI43067.1"/>
    </source>
</evidence>
<organism evidence="2">
    <name type="scientific">Bradyrhizobium septentrionale</name>
    <dbReference type="NCBI Taxonomy" id="1404411"/>
    <lineage>
        <taxon>Bacteria</taxon>
        <taxon>Pseudomonadati</taxon>
        <taxon>Pseudomonadota</taxon>
        <taxon>Alphaproteobacteria</taxon>
        <taxon>Hyphomicrobiales</taxon>
        <taxon>Nitrobacteraceae</taxon>
        <taxon>Bradyrhizobium</taxon>
    </lineage>
</organism>
<evidence type="ECO:0000256" key="1">
    <source>
        <dbReference type="SAM" id="MobiDB-lite"/>
    </source>
</evidence>
<accession>A0A973VW62</accession>
<feature type="region of interest" description="Disordered" evidence="1">
    <location>
        <begin position="134"/>
        <end position="156"/>
    </location>
</feature>
<feature type="region of interest" description="Disordered" evidence="1">
    <location>
        <begin position="230"/>
        <end position="251"/>
    </location>
</feature>
<comment type="caution">
    <text evidence="2">The sequence shown here is derived from an EMBL/GenBank/DDBJ whole genome shotgun (WGS) entry which is preliminary data.</text>
</comment>
<dbReference type="RefSeq" id="WP_156928879.1">
    <property type="nucleotide sequence ID" value="NZ_CP088285.1"/>
</dbReference>
<name>A0A973VW62_9BRAD</name>